<dbReference type="HOGENOM" id="CLU_013446_4_0_4"/>
<protein>
    <submittedName>
        <fullName evidence="3">Twitching motility protein PilT</fullName>
    </submittedName>
</protein>
<feature type="domain" description="Bacterial type II secretion system protein E" evidence="2">
    <location>
        <begin position="194"/>
        <end position="208"/>
    </location>
</feature>
<dbReference type="PROSITE" id="PS00662">
    <property type="entry name" value="T2SP_E"/>
    <property type="match status" value="1"/>
</dbReference>
<reference evidence="3 4" key="1">
    <citation type="journal article" date="2014" name="Genome Announc.">
        <title>Complete Genome Sequence of Polychlorinated Biphenyl Degrader Comamonas testosteroni TK102 (NBRC 109938).</title>
        <authorList>
            <person name="Fukuda K."/>
            <person name="Hosoyama A."/>
            <person name="Tsuchikane K."/>
            <person name="Ohji S."/>
            <person name="Yamazoe A."/>
            <person name="Fujita N."/>
            <person name="Shintani M."/>
            <person name="Kimbara K."/>
        </authorList>
    </citation>
    <scope>NUCLEOTIDE SEQUENCE [LARGE SCALE GENOMIC DNA]</scope>
    <source>
        <strain evidence="3">TK102</strain>
    </source>
</reference>
<dbReference type="SUPFAM" id="SSF52540">
    <property type="entry name" value="P-loop containing nucleoside triphosphate hydrolases"/>
    <property type="match status" value="1"/>
</dbReference>
<evidence type="ECO:0000259" key="2">
    <source>
        <dbReference type="PROSITE" id="PS00662"/>
    </source>
</evidence>
<evidence type="ECO:0000256" key="1">
    <source>
        <dbReference type="ARBA" id="ARBA00006611"/>
    </source>
</evidence>
<dbReference type="GO" id="GO:0005524">
    <property type="term" value="F:ATP binding"/>
    <property type="evidence" value="ECO:0007669"/>
    <property type="project" value="InterPro"/>
</dbReference>
<dbReference type="AlphaFoldDB" id="A0A076PTU9"/>
<evidence type="ECO:0000313" key="3">
    <source>
        <dbReference type="EMBL" id="AIJ47145.1"/>
    </source>
</evidence>
<dbReference type="InterPro" id="IPR006321">
    <property type="entry name" value="PilT/PilU"/>
</dbReference>
<dbReference type="InterPro" id="IPR027417">
    <property type="entry name" value="P-loop_NTPase"/>
</dbReference>
<sequence>MSTMEKILRLMSEKKASDVYLSARAPALIKINGICIPINNQELPVEAPLALLSEVVKPEAIEELKQTGELNMAIPMSGIGRFRISAMRQRGSYAVVVRFISYQIPSRNELNLPAIVSELVMEKRGLVLVVGATGSGKSTTLATMIEERNEKLTGHILTVEDPIEFQFRNKKSIVNQREVGTDTSTLATALKNALRQAPDVILIGEIRDRETMSAALAYAQSGHLCLATLHANNSYHTLNRILSFFPEEVRPSMLGELAASLKAVISQRLVRTVDGTRVPAVEVMLNTKLISDMIVKGDFGGVKEAMEKSMAEGSQTFEEALAALVRSGTIERNEALAYADSPTNLMWRMDNDVSHAATAVKAPAITDVILPGDDDMPSFTEITLDVRTA</sequence>
<dbReference type="Gene3D" id="3.40.50.300">
    <property type="entry name" value="P-loop containing nucleotide triphosphate hydrolases"/>
    <property type="match status" value="1"/>
</dbReference>
<organism evidence="3 4">
    <name type="scientific">Comamonas testosteroni TK102</name>
    <dbReference type="NCBI Taxonomy" id="1392005"/>
    <lineage>
        <taxon>Bacteria</taxon>
        <taxon>Pseudomonadati</taxon>
        <taxon>Pseudomonadota</taxon>
        <taxon>Betaproteobacteria</taxon>
        <taxon>Burkholderiales</taxon>
        <taxon>Comamonadaceae</taxon>
        <taxon>Comamonas</taxon>
    </lineage>
</organism>
<dbReference type="GO" id="GO:0016887">
    <property type="term" value="F:ATP hydrolysis activity"/>
    <property type="evidence" value="ECO:0007669"/>
    <property type="project" value="InterPro"/>
</dbReference>
<dbReference type="Pfam" id="PF00437">
    <property type="entry name" value="T2SSE"/>
    <property type="match status" value="1"/>
</dbReference>
<dbReference type="KEGG" id="ctes:O987_15175"/>
<proteinExistence type="inferred from homology"/>
<evidence type="ECO:0000313" key="4">
    <source>
        <dbReference type="Proteomes" id="UP000028782"/>
    </source>
</evidence>
<name>A0A076PTU9_COMTE</name>
<accession>A0A076PTU9</accession>
<dbReference type="EMBL" id="CP006704">
    <property type="protein sequence ID" value="AIJ47145.1"/>
    <property type="molecule type" value="Genomic_DNA"/>
</dbReference>
<dbReference type="InterPro" id="IPR001482">
    <property type="entry name" value="T2SS/T4SS_dom"/>
</dbReference>
<dbReference type="RefSeq" id="WP_003054845.1">
    <property type="nucleotide sequence ID" value="NZ_CP006704.1"/>
</dbReference>
<dbReference type="PANTHER" id="PTHR30486">
    <property type="entry name" value="TWITCHING MOTILITY PROTEIN PILT"/>
    <property type="match status" value="1"/>
</dbReference>
<dbReference type="NCBIfam" id="TIGR01420">
    <property type="entry name" value="pilT_fam"/>
    <property type="match status" value="1"/>
</dbReference>
<dbReference type="Gene3D" id="3.30.450.90">
    <property type="match status" value="1"/>
</dbReference>
<dbReference type="InterPro" id="IPR050921">
    <property type="entry name" value="T4SS_GSP_E_ATPase"/>
</dbReference>
<comment type="similarity">
    <text evidence="1">Belongs to the GSP E family.</text>
</comment>
<dbReference type="Proteomes" id="UP000028782">
    <property type="component" value="Chromosome"/>
</dbReference>
<dbReference type="CDD" id="cd01131">
    <property type="entry name" value="PilT"/>
    <property type="match status" value="1"/>
</dbReference>
<dbReference type="PANTHER" id="PTHR30486:SF12">
    <property type="entry name" value="TYPE IV PILUS ATPASE PILU"/>
    <property type="match status" value="1"/>
</dbReference>
<gene>
    <name evidence="3" type="ORF">O987_15175</name>
</gene>